<feature type="region of interest" description="Disordered" evidence="1">
    <location>
        <begin position="28"/>
        <end position="50"/>
    </location>
</feature>
<gene>
    <name evidence="3" type="ORF">LVJ94_42210</name>
</gene>
<accession>A0ABZ2L2N2</accession>
<feature type="compositionally biased region" description="Pro residues" evidence="1">
    <location>
        <begin position="28"/>
        <end position="37"/>
    </location>
</feature>
<evidence type="ECO:0000256" key="2">
    <source>
        <dbReference type="SAM" id="SignalP"/>
    </source>
</evidence>
<feature type="signal peptide" evidence="2">
    <location>
        <begin position="1"/>
        <end position="21"/>
    </location>
</feature>
<sequence>MHVRFSAVLSVLLLGAVGLGACDPPAEGPPPAAPLPDPVSTTESSVPVGEAAPASMVPGAISPPFVAAAGGGGAAPKVACPTRVPRREPVAHVPPPMGWVALPAAPDPLALKCGNLSRREWVVKRGARDVEIALANRRPVDDPLPFPLPGKGTRRVKSVDNGFLVGFDGAEHGGALWWFGAAGERRLRLSEENVIGFAELGGVPVAITGLAQSGISKGRVIRLSPDSSSNTWRVGAWVDLGGASQTFVSESPETMLVLTTGGLVRITACGDMSLVAPARYDVLYPSSMAVDDAGVVTIGMRHFTTRWIPSANGYREEWLVRADCAQPSIKKFECVCGR</sequence>
<protein>
    <submittedName>
        <fullName evidence="3">Uncharacterized protein</fullName>
    </submittedName>
</protein>
<evidence type="ECO:0000313" key="4">
    <source>
        <dbReference type="Proteomes" id="UP001374803"/>
    </source>
</evidence>
<dbReference type="RefSeq" id="WP_394833136.1">
    <property type="nucleotide sequence ID" value="NZ_CP089929.1"/>
</dbReference>
<proteinExistence type="predicted"/>
<name>A0ABZ2L2N2_9BACT</name>
<dbReference type="Proteomes" id="UP001374803">
    <property type="component" value="Chromosome"/>
</dbReference>
<evidence type="ECO:0000313" key="3">
    <source>
        <dbReference type="EMBL" id="WXB03506.1"/>
    </source>
</evidence>
<dbReference type="PROSITE" id="PS51257">
    <property type="entry name" value="PROKAR_LIPOPROTEIN"/>
    <property type="match status" value="1"/>
</dbReference>
<dbReference type="EMBL" id="CP089983">
    <property type="protein sequence ID" value="WXB03506.1"/>
    <property type="molecule type" value="Genomic_DNA"/>
</dbReference>
<reference evidence="3" key="1">
    <citation type="submission" date="2021-12" db="EMBL/GenBank/DDBJ databases">
        <title>Discovery of the Pendulisporaceae a myxobacterial family with distinct sporulation behavior and unique specialized metabolism.</title>
        <authorList>
            <person name="Garcia R."/>
            <person name="Popoff A."/>
            <person name="Bader C.D."/>
            <person name="Loehr J."/>
            <person name="Walesch S."/>
            <person name="Walt C."/>
            <person name="Boldt J."/>
            <person name="Bunk B."/>
            <person name="Haeckl F.J.F.P.J."/>
            <person name="Gunesch A.P."/>
            <person name="Birkelbach J."/>
            <person name="Nuebel U."/>
            <person name="Pietschmann T."/>
            <person name="Bach T."/>
            <person name="Mueller R."/>
        </authorList>
    </citation>
    <scope>NUCLEOTIDE SEQUENCE</scope>
    <source>
        <strain evidence="3">MSr11367</strain>
    </source>
</reference>
<organism evidence="3 4">
    <name type="scientific">Pendulispora rubella</name>
    <dbReference type="NCBI Taxonomy" id="2741070"/>
    <lineage>
        <taxon>Bacteria</taxon>
        <taxon>Pseudomonadati</taxon>
        <taxon>Myxococcota</taxon>
        <taxon>Myxococcia</taxon>
        <taxon>Myxococcales</taxon>
        <taxon>Sorangiineae</taxon>
        <taxon>Pendulisporaceae</taxon>
        <taxon>Pendulispora</taxon>
    </lineage>
</organism>
<keyword evidence="4" id="KW-1185">Reference proteome</keyword>
<keyword evidence="2" id="KW-0732">Signal</keyword>
<evidence type="ECO:0000256" key="1">
    <source>
        <dbReference type="SAM" id="MobiDB-lite"/>
    </source>
</evidence>
<feature type="chain" id="PRO_5046921421" evidence="2">
    <location>
        <begin position="22"/>
        <end position="338"/>
    </location>
</feature>